<name>A0A2D3V508_9PEZI</name>
<sequence length="17" mass="1886">MWKQSHCSSAKGHAKIS</sequence>
<accession>A0A2D3V508</accession>
<proteinExistence type="predicted"/>
<reference evidence="1 2" key="1">
    <citation type="submission" date="2016-03" db="EMBL/GenBank/DDBJ databases">
        <authorList>
            <person name="Ploux O."/>
        </authorList>
    </citation>
    <scope>NUCLEOTIDE SEQUENCE [LARGE SCALE GENOMIC DNA]</scope>
    <source>
        <strain evidence="1 2">URUG2</strain>
    </source>
</reference>
<dbReference type="Proteomes" id="UP000225277">
    <property type="component" value="Unassembled WGS sequence"/>
</dbReference>
<evidence type="ECO:0000313" key="1">
    <source>
        <dbReference type="EMBL" id="CZT17594.1"/>
    </source>
</evidence>
<keyword evidence="2" id="KW-1185">Reference proteome</keyword>
<protein>
    <submittedName>
        <fullName evidence="1">Uncharacterized protein</fullName>
    </submittedName>
</protein>
<evidence type="ECO:0000313" key="2">
    <source>
        <dbReference type="Proteomes" id="UP000225277"/>
    </source>
</evidence>
<dbReference type="AlphaFoldDB" id="A0A2D3V508"/>
<dbReference type="EMBL" id="FJUY01000004">
    <property type="protein sequence ID" value="CZT17594.1"/>
    <property type="molecule type" value="Genomic_DNA"/>
</dbReference>
<gene>
    <name evidence="1" type="ORF">RCC_03428</name>
</gene>
<organism evidence="1 2">
    <name type="scientific">Ramularia collo-cygni</name>
    <dbReference type="NCBI Taxonomy" id="112498"/>
    <lineage>
        <taxon>Eukaryota</taxon>
        <taxon>Fungi</taxon>
        <taxon>Dikarya</taxon>
        <taxon>Ascomycota</taxon>
        <taxon>Pezizomycotina</taxon>
        <taxon>Dothideomycetes</taxon>
        <taxon>Dothideomycetidae</taxon>
        <taxon>Mycosphaerellales</taxon>
        <taxon>Mycosphaerellaceae</taxon>
        <taxon>Ramularia</taxon>
    </lineage>
</organism>